<dbReference type="PANTHER" id="PTHR43761:SF1">
    <property type="entry name" value="D-ISOMER SPECIFIC 2-HYDROXYACID DEHYDROGENASE CATALYTIC DOMAIN-CONTAINING PROTEIN-RELATED"/>
    <property type="match status" value="1"/>
</dbReference>
<dbReference type="InterPro" id="IPR036291">
    <property type="entry name" value="NAD(P)-bd_dom_sf"/>
</dbReference>
<evidence type="ECO:0000259" key="4">
    <source>
        <dbReference type="Pfam" id="PF02826"/>
    </source>
</evidence>
<protein>
    <submittedName>
        <fullName evidence="5">Putative 2-hydroxyacid dehydrogenase</fullName>
        <ecNumber evidence="5">1.-.-.-</ecNumber>
    </submittedName>
</protein>
<dbReference type="GO" id="GO:0016491">
    <property type="term" value="F:oxidoreductase activity"/>
    <property type="evidence" value="ECO:0007669"/>
    <property type="project" value="UniProtKB-KW"/>
</dbReference>
<keyword evidence="2 5" id="KW-0560">Oxidoreductase</keyword>
<evidence type="ECO:0000256" key="2">
    <source>
        <dbReference type="ARBA" id="ARBA00023002"/>
    </source>
</evidence>
<dbReference type="InterPro" id="IPR029753">
    <property type="entry name" value="D-isomer_DH_CS"/>
</dbReference>
<reference evidence="5" key="1">
    <citation type="submission" date="2019-08" db="EMBL/GenBank/DDBJ databases">
        <authorList>
            <person name="Kucharzyk K."/>
            <person name="Murdoch R.W."/>
            <person name="Higgins S."/>
            <person name="Loffler F."/>
        </authorList>
    </citation>
    <scope>NUCLEOTIDE SEQUENCE</scope>
</reference>
<keyword evidence="3" id="KW-0520">NAD</keyword>
<organism evidence="5">
    <name type="scientific">bioreactor metagenome</name>
    <dbReference type="NCBI Taxonomy" id="1076179"/>
    <lineage>
        <taxon>unclassified sequences</taxon>
        <taxon>metagenomes</taxon>
        <taxon>ecological metagenomes</taxon>
    </lineage>
</organism>
<evidence type="ECO:0000313" key="5">
    <source>
        <dbReference type="EMBL" id="MPN15493.1"/>
    </source>
</evidence>
<dbReference type="AlphaFoldDB" id="A0A645FTS6"/>
<evidence type="ECO:0000256" key="1">
    <source>
        <dbReference type="ARBA" id="ARBA00005854"/>
    </source>
</evidence>
<dbReference type="InterPro" id="IPR050418">
    <property type="entry name" value="D-iso_2-hydroxyacid_DH_PdxB"/>
</dbReference>
<dbReference type="PROSITE" id="PS00671">
    <property type="entry name" value="D_2_HYDROXYACID_DH_3"/>
    <property type="match status" value="1"/>
</dbReference>
<evidence type="ECO:0000256" key="3">
    <source>
        <dbReference type="ARBA" id="ARBA00023027"/>
    </source>
</evidence>
<proteinExistence type="inferred from homology"/>
<dbReference type="GO" id="GO:0051287">
    <property type="term" value="F:NAD binding"/>
    <property type="evidence" value="ECO:0007669"/>
    <property type="project" value="InterPro"/>
</dbReference>
<dbReference type="InterPro" id="IPR006140">
    <property type="entry name" value="D-isomer_DH_NAD-bd"/>
</dbReference>
<name>A0A645FTS6_9ZZZZ</name>
<dbReference type="Pfam" id="PF02826">
    <property type="entry name" value="2-Hacid_dh_C"/>
    <property type="match status" value="1"/>
</dbReference>
<dbReference type="SUPFAM" id="SSF51735">
    <property type="entry name" value="NAD(P)-binding Rossmann-fold domains"/>
    <property type="match status" value="1"/>
</dbReference>
<dbReference type="EC" id="1.-.-.-" evidence="5"/>
<accession>A0A645FTS6</accession>
<feature type="domain" description="D-isomer specific 2-hydroxyacid dehydrogenase NAD-binding" evidence="4">
    <location>
        <begin position="14"/>
        <end position="191"/>
    </location>
</feature>
<dbReference type="Gene3D" id="3.40.50.720">
    <property type="entry name" value="NAD(P)-binding Rossmann-like Domain"/>
    <property type="match status" value="2"/>
</dbReference>
<sequence length="225" mass="24159">MPGYSTEAVAQHAIALLLELTNRTRALDTELRKGRWTQLPGDCLWDAPLLSLNGRTFGVLGTGDIGCATARIASALGMRVIGHSRSRRAEFCGEYVSQEELFRESDVLSLHCAATSETRGVVNSGTLALMKRSAILINTARGTLVNSADLAHALNEGRLYAAGLDVVDGEPISPDNPLLAAKNCLITPHVAWIPRDARKRLVDTAASNLNAFINGTLQNRVDLEG</sequence>
<gene>
    <name evidence="5" type="ORF">SDC9_162827</name>
</gene>
<dbReference type="FunFam" id="3.40.50.720:FF:000203">
    <property type="entry name" value="D-3-phosphoglycerate dehydrogenase (SerA)"/>
    <property type="match status" value="1"/>
</dbReference>
<comment type="similarity">
    <text evidence="1">Belongs to the D-isomer specific 2-hydroxyacid dehydrogenase family.</text>
</comment>
<dbReference type="EMBL" id="VSSQ01062280">
    <property type="protein sequence ID" value="MPN15493.1"/>
    <property type="molecule type" value="Genomic_DNA"/>
</dbReference>
<dbReference type="PANTHER" id="PTHR43761">
    <property type="entry name" value="D-ISOMER SPECIFIC 2-HYDROXYACID DEHYDROGENASE FAMILY PROTEIN (AFU_ORTHOLOGUE AFUA_1G13630)"/>
    <property type="match status" value="1"/>
</dbReference>
<comment type="caution">
    <text evidence="5">The sequence shown here is derived from an EMBL/GenBank/DDBJ whole genome shotgun (WGS) entry which is preliminary data.</text>
</comment>